<dbReference type="GO" id="GO:0008270">
    <property type="term" value="F:zinc ion binding"/>
    <property type="evidence" value="ECO:0007669"/>
    <property type="project" value="UniProtKB-UniRule"/>
</dbReference>
<dbReference type="Proteomes" id="UP000036756">
    <property type="component" value="Unassembled WGS sequence"/>
</dbReference>
<dbReference type="PANTHER" id="PTHR34535">
    <property type="entry name" value="HYDROGENASE MATURATION FACTOR HYPA"/>
    <property type="match status" value="1"/>
</dbReference>
<dbReference type="NCBIfam" id="TIGR00100">
    <property type="entry name" value="hypA"/>
    <property type="match status" value="1"/>
</dbReference>
<feature type="binding site" evidence="5">
    <location>
        <position position="92"/>
    </location>
    <ligand>
        <name>Zn(2+)</name>
        <dbReference type="ChEBI" id="CHEBI:29105"/>
    </ligand>
</feature>
<evidence type="ECO:0000313" key="7">
    <source>
        <dbReference type="Proteomes" id="UP000036756"/>
    </source>
</evidence>
<feature type="binding site" evidence="5">
    <location>
        <position position="89"/>
    </location>
    <ligand>
        <name>Zn(2+)</name>
        <dbReference type="ChEBI" id="CHEBI:29105"/>
    </ligand>
</feature>
<comment type="similarity">
    <text evidence="1 5">Belongs to the HypA/HybF family.</text>
</comment>
<dbReference type="STRING" id="1121307.CLCY_4c02120"/>
<sequence length="113" mass="12921">MHEVSMICSVIEMVEDIARENNIKKVTKVILKIGEFTCTLNSALNFAFQSIKKNTICSDAVLEIENVNARAFCDKCQREFDIKFTERQCPTCNEYSSNIISGEELLLYRIEGE</sequence>
<name>A0A0J8DDC7_CLOCY</name>
<dbReference type="PATRIC" id="fig|1121307.3.peg.1868"/>
<comment type="caution">
    <text evidence="6">The sequence shown here is derived from an EMBL/GenBank/DDBJ whole genome shotgun (WGS) entry which is preliminary data.</text>
</comment>
<dbReference type="Pfam" id="PF01155">
    <property type="entry name" value="HypA"/>
    <property type="match status" value="1"/>
</dbReference>
<dbReference type="AlphaFoldDB" id="A0A0J8DDC7"/>
<dbReference type="GO" id="GO:0016151">
    <property type="term" value="F:nickel cation binding"/>
    <property type="evidence" value="ECO:0007669"/>
    <property type="project" value="UniProtKB-UniRule"/>
</dbReference>
<gene>
    <name evidence="5 6" type="primary">hypA</name>
    <name evidence="6" type="ORF">CLCY_4c02120</name>
</gene>
<proteinExistence type="inferred from homology"/>
<organism evidence="6 7">
    <name type="scientific">Clostridium cylindrosporum DSM 605</name>
    <dbReference type="NCBI Taxonomy" id="1121307"/>
    <lineage>
        <taxon>Bacteria</taxon>
        <taxon>Bacillati</taxon>
        <taxon>Bacillota</taxon>
        <taxon>Clostridia</taxon>
        <taxon>Eubacteriales</taxon>
        <taxon>Clostridiaceae</taxon>
        <taxon>Clostridium</taxon>
    </lineage>
</organism>
<evidence type="ECO:0000256" key="3">
    <source>
        <dbReference type="ARBA" id="ARBA00022723"/>
    </source>
</evidence>
<dbReference type="InterPro" id="IPR020538">
    <property type="entry name" value="Hydgase_Ni_incorp_HypA/HybF_CS"/>
</dbReference>
<evidence type="ECO:0000256" key="5">
    <source>
        <dbReference type="HAMAP-Rule" id="MF_00213"/>
    </source>
</evidence>
<dbReference type="OrthoDB" id="9800361at2"/>
<comment type="function">
    <text evidence="5">Involved in the maturation of [NiFe] hydrogenases. Required for nickel insertion into the metal center of the hydrogenase.</text>
</comment>
<accession>A0A0J8DDC7</accession>
<feature type="binding site" evidence="5">
    <location>
        <position position="73"/>
    </location>
    <ligand>
        <name>Zn(2+)</name>
        <dbReference type="ChEBI" id="CHEBI:29105"/>
    </ligand>
</feature>
<evidence type="ECO:0000313" key="6">
    <source>
        <dbReference type="EMBL" id="KMT22239.1"/>
    </source>
</evidence>
<keyword evidence="4 5" id="KW-0862">Zinc</keyword>
<keyword evidence="7" id="KW-1185">Reference proteome</keyword>
<dbReference type="HAMAP" id="MF_00213">
    <property type="entry name" value="HypA_HybF"/>
    <property type="match status" value="1"/>
</dbReference>
<evidence type="ECO:0000256" key="4">
    <source>
        <dbReference type="ARBA" id="ARBA00022833"/>
    </source>
</evidence>
<keyword evidence="3 5" id="KW-0479">Metal-binding</keyword>
<protein>
    <recommendedName>
        <fullName evidence="5">Hydrogenase maturation factor HypA</fullName>
    </recommendedName>
</protein>
<dbReference type="PROSITE" id="PS01249">
    <property type="entry name" value="HYPA"/>
    <property type="match status" value="1"/>
</dbReference>
<feature type="binding site" evidence="5">
    <location>
        <position position="76"/>
    </location>
    <ligand>
        <name>Zn(2+)</name>
        <dbReference type="ChEBI" id="CHEBI:29105"/>
    </ligand>
</feature>
<dbReference type="RefSeq" id="WP_048570329.1">
    <property type="nucleotide sequence ID" value="NZ_LFVU01000024.1"/>
</dbReference>
<evidence type="ECO:0000256" key="2">
    <source>
        <dbReference type="ARBA" id="ARBA00022596"/>
    </source>
</evidence>
<dbReference type="EMBL" id="LFVU01000024">
    <property type="protein sequence ID" value="KMT22239.1"/>
    <property type="molecule type" value="Genomic_DNA"/>
</dbReference>
<keyword evidence="2 5" id="KW-0533">Nickel</keyword>
<evidence type="ECO:0000256" key="1">
    <source>
        <dbReference type="ARBA" id="ARBA00010748"/>
    </source>
</evidence>
<dbReference type="InterPro" id="IPR000688">
    <property type="entry name" value="HypA/HybF"/>
</dbReference>
<reference evidence="6 7" key="1">
    <citation type="submission" date="2015-06" db="EMBL/GenBank/DDBJ databases">
        <title>Draft genome sequence of the purine-degrading Clostridium cylindrosporum HC-1 (DSM 605).</title>
        <authorList>
            <person name="Poehlein A."/>
            <person name="Schiel-Bengelsdorf B."/>
            <person name="Bengelsdorf F."/>
            <person name="Daniel R."/>
            <person name="Duerre P."/>
        </authorList>
    </citation>
    <scope>NUCLEOTIDE SEQUENCE [LARGE SCALE GENOMIC DNA]</scope>
    <source>
        <strain evidence="6 7">DSM 605</strain>
    </source>
</reference>
<dbReference type="GO" id="GO:0051604">
    <property type="term" value="P:protein maturation"/>
    <property type="evidence" value="ECO:0007669"/>
    <property type="project" value="InterPro"/>
</dbReference>
<feature type="binding site" evidence="5">
    <location>
        <position position="2"/>
    </location>
    <ligand>
        <name>Ni(2+)</name>
        <dbReference type="ChEBI" id="CHEBI:49786"/>
    </ligand>
</feature>
<dbReference type="Gene3D" id="3.30.2320.80">
    <property type="match status" value="1"/>
</dbReference>
<dbReference type="PANTHER" id="PTHR34535:SF3">
    <property type="entry name" value="HYDROGENASE MATURATION FACTOR HYPA"/>
    <property type="match status" value="1"/>
</dbReference>
<dbReference type="PIRSF" id="PIRSF004761">
    <property type="entry name" value="Hydrgn_mat_HypA"/>
    <property type="match status" value="1"/>
</dbReference>